<keyword evidence="20" id="KW-0325">Glycoprotein</keyword>
<dbReference type="SUPFAM" id="SSF52047">
    <property type="entry name" value="RNI-like"/>
    <property type="match status" value="1"/>
</dbReference>
<dbReference type="InterPro" id="IPR000719">
    <property type="entry name" value="Prot_kinase_dom"/>
</dbReference>
<dbReference type="GO" id="GO:0051707">
    <property type="term" value="P:response to other organism"/>
    <property type="evidence" value="ECO:0007669"/>
    <property type="project" value="UniProtKB-ARBA"/>
</dbReference>
<dbReference type="InterPro" id="IPR013210">
    <property type="entry name" value="LRR_N_plant-typ"/>
</dbReference>
<dbReference type="GO" id="GO:0048608">
    <property type="term" value="P:reproductive structure development"/>
    <property type="evidence" value="ECO:0007669"/>
    <property type="project" value="UniProtKB-ARBA"/>
</dbReference>
<keyword evidence="13" id="KW-0677">Repeat</keyword>
<evidence type="ECO:0000256" key="20">
    <source>
        <dbReference type="ARBA" id="ARBA00023180"/>
    </source>
</evidence>
<evidence type="ECO:0000256" key="7">
    <source>
        <dbReference type="ARBA" id="ARBA00022527"/>
    </source>
</evidence>
<dbReference type="SUPFAM" id="SSF56112">
    <property type="entry name" value="Protein kinase-like (PK-like)"/>
    <property type="match status" value="1"/>
</dbReference>
<keyword evidence="15" id="KW-0418">Kinase</keyword>
<dbReference type="GO" id="GO:1905393">
    <property type="term" value="P:plant organ formation"/>
    <property type="evidence" value="ECO:0007669"/>
    <property type="project" value="UniProtKB-ARBA"/>
</dbReference>
<keyword evidence="14 21" id="KW-0547">Nucleotide-binding</keyword>
<dbReference type="GO" id="GO:0006952">
    <property type="term" value="P:defense response"/>
    <property type="evidence" value="ECO:0007669"/>
    <property type="project" value="UniProtKB-ARBA"/>
</dbReference>
<dbReference type="GO" id="GO:0004674">
    <property type="term" value="F:protein serine/threonine kinase activity"/>
    <property type="evidence" value="ECO:0007669"/>
    <property type="project" value="UniProtKB-KW"/>
</dbReference>
<keyword evidence="6" id="KW-1003">Cell membrane</keyword>
<dbReference type="AlphaFoldDB" id="A0A9P0YNJ9"/>
<evidence type="ECO:0000256" key="8">
    <source>
        <dbReference type="ARBA" id="ARBA00022553"/>
    </source>
</evidence>
<keyword evidence="19" id="KW-0675">Receptor</keyword>
<keyword evidence="11" id="KW-0812">Transmembrane</keyword>
<dbReference type="PROSITE" id="PS50011">
    <property type="entry name" value="PROTEIN_KINASE_DOM"/>
    <property type="match status" value="1"/>
</dbReference>
<keyword evidence="25" id="KW-1185">Reference proteome</keyword>
<comment type="subcellular location">
    <subcellularLocation>
        <location evidence="1">Cell membrane</location>
        <topology evidence="1">Single-pass membrane protein</topology>
    </subcellularLocation>
    <subcellularLocation>
        <location evidence="2">Membrane</location>
        <topology evidence="2">Single-pass type I membrane protein</topology>
    </subcellularLocation>
</comment>
<evidence type="ECO:0000256" key="16">
    <source>
        <dbReference type="ARBA" id="ARBA00022840"/>
    </source>
</evidence>
<dbReference type="InterPro" id="IPR008271">
    <property type="entry name" value="Ser/Thr_kinase_AS"/>
</dbReference>
<evidence type="ECO:0000256" key="22">
    <source>
        <dbReference type="SAM" id="MobiDB-lite"/>
    </source>
</evidence>
<dbReference type="FunFam" id="3.80.10.10:FF:000275">
    <property type="entry name" value="Leucine-rich repeat receptor-like protein kinase"/>
    <property type="match status" value="1"/>
</dbReference>
<dbReference type="InterPro" id="IPR017441">
    <property type="entry name" value="Protein_kinase_ATP_BS"/>
</dbReference>
<evidence type="ECO:0000256" key="1">
    <source>
        <dbReference type="ARBA" id="ARBA00004162"/>
    </source>
</evidence>
<dbReference type="FunFam" id="1.10.510.10:FF:000632">
    <property type="entry name" value="leucine-rich repeat receptor-like protein kinase TDR"/>
    <property type="match status" value="1"/>
</dbReference>
<keyword evidence="9" id="KW-0433">Leucine-rich repeat</keyword>
<feature type="region of interest" description="Disordered" evidence="22">
    <location>
        <begin position="998"/>
        <end position="1026"/>
    </location>
</feature>
<evidence type="ECO:0000256" key="14">
    <source>
        <dbReference type="ARBA" id="ARBA00022741"/>
    </source>
</evidence>
<dbReference type="GO" id="GO:0005886">
    <property type="term" value="C:plasma membrane"/>
    <property type="evidence" value="ECO:0007669"/>
    <property type="project" value="UniProtKB-SubCell"/>
</dbReference>
<evidence type="ECO:0000313" key="25">
    <source>
        <dbReference type="Proteomes" id="UP001152484"/>
    </source>
</evidence>
<dbReference type="InterPro" id="IPR011009">
    <property type="entry name" value="Kinase-like_dom_sf"/>
</dbReference>
<feature type="binding site" evidence="21">
    <location>
        <position position="746"/>
    </location>
    <ligand>
        <name>ATP</name>
        <dbReference type="ChEBI" id="CHEBI:30616"/>
    </ligand>
</feature>
<dbReference type="Gene3D" id="1.10.510.10">
    <property type="entry name" value="Transferase(Phosphotransferase) domain 1"/>
    <property type="match status" value="1"/>
</dbReference>
<evidence type="ECO:0000256" key="3">
    <source>
        <dbReference type="ARBA" id="ARBA00008684"/>
    </source>
</evidence>
<dbReference type="GO" id="GO:0048367">
    <property type="term" value="P:shoot system development"/>
    <property type="evidence" value="ECO:0007669"/>
    <property type="project" value="UniProtKB-ARBA"/>
</dbReference>
<evidence type="ECO:0000256" key="12">
    <source>
        <dbReference type="ARBA" id="ARBA00022729"/>
    </source>
</evidence>
<keyword evidence="12" id="KW-0732">Signal</keyword>
<evidence type="ECO:0000256" key="17">
    <source>
        <dbReference type="ARBA" id="ARBA00022989"/>
    </source>
</evidence>
<evidence type="ECO:0000256" key="2">
    <source>
        <dbReference type="ARBA" id="ARBA00004479"/>
    </source>
</evidence>
<evidence type="ECO:0000256" key="18">
    <source>
        <dbReference type="ARBA" id="ARBA00023136"/>
    </source>
</evidence>
<evidence type="ECO:0000259" key="23">
    <source>
        <dbReference type="PROSITE" id="PS50011"/>
    </source>
</evidence>
<evidence type="ECO:0000256" key="10">
    <source>
        <dbReference type="ARBA" id="ARBA00022679"/>
    </source>
</evidence>
<evidence type="ECO:0000256" key="13">
    <source>
        <dbReference type="ARBA" id="ARBA00022737"/>
    </source>
</evidence>
<dbReference type="PANTHER" id="PTHR48006:SF92">
    <property type="entry name" value="LRR RECEPTOR-LIKE SERINE_THREONINE-PROTEIN KINASE GSO1"/>
    <property type="match status" value="1"/>
</dbReference>
<reference evidence="24" key="1">
    <citation type="submission" date="2022-07" db="EMBL/GenBank/DDBJ databases">
        <authorList>
            <person name="Macas J."/>
            <person name="Novak P."/>
            <person name="Neumann P."/>
        </authorList>
    </citation>
    <scope>NUCLEOTIDE SEQUENCE</scope>
</reference>
<name>A0A9P0YNJ9_CUSEU</name>
<evidence type="ECO:0000256" key="9">
    <source>
        <dbReference type="ARBA" id="ARBA00022614"/>
    </source>
</evidence>
<sequence>MKNLPSPPFIFLISNFFVAFLFLTRISSVLSIASTSNSSPSLQLKSLLSLKSFLKDPLNTFQDWNVTTTNNSKQVYCSWSGVRCNHSSGDVTTLDLSRKNLSGTISAGIRLLPQLRHLNLSGNLFDCPLPPAIFEFPFLKTLDISNNSFGPAILPAISRLKTLTVLNAFSNNFSGPLPGEIAQLRNLEYLNLGGSYFSGEIPASYGSIPNLKFLYLAGNLLTGPIPPELGFLKNLENLQLGYNEYAGEIPTELFSLSNLTFLDLSQANLYGHLSPGISNLTKLQTLYVFKNRLGGEIPEELSRLTLLEELDLSDNNFSGNIPATLSSLDKLSILSLMGNHLTGEIPEGIGRIPNLERLSLWNNSLTGILPQELGSNSRLVKVDVSSNFLSGPIPPNLCAGGKLEKLIMFSNLFSGELPPSLANCSSLTRLRVQNNKLIGSIPSGFGLLPDLTFMDVSGNNFSGALPEDFGNALSLEFLNISENQFNVELPGNIWSAHNLKIFSASYSSIGGKIPDFKGCGSVYKIELEGNNLTGEIPSDVQLCEKLISLNVRRNSLTGTIPWEISSLLAITVIDLSHNLLTGRIPSNFGNIRTLESFNVSYNRLTGPLPSGQVFSSLHSSSFAGNDGLCGTGIHKTCQVEPATGTEIVQSSKKSVRTTFWILTAAIGVSMLVLIAVCRCLQANYRFRFPGDRKHETWELVAYRRLNFTAEDVLEYVGMSNKILGAGSSGTVYKVEMPGDEIIAVKKLHNLRKDTTRRIRGVLSEVEVLGQIRHKNIVRLLGCCSNKESAMLLYEYMPNGNLEDFLHCKSKSVSDMAGNWRTRYKIALGIAQGISYLHHDCDPVIIHRDLKPNNILLDSDYEAKVADFGVAKLYQDNESMSIIAGSYGYIAPEYAYSLQVDVKSDIYSYGVMLLEIVTGRRSMEAEFGEGSSIVDWVRNKLKAKEDIKDFLDKDNNISTSYPLVWEEMMLLFKIALVCTCRNPADRPSMRDVVSMLSDVTPKTKSQPGGDSGCDALADGGGGSWIKT</sequence>
<feature type="domain" description="Protein kinase" evidence="23">
    <location>
        <begin position="717"/>
        <end position="1002"/>
    </location>
</feature>
<dbReference type="Gene3D" id="3.80.10.10">
    <property type="entry name" value="Ribonuclease Inhibitor"/>
    <property type="match status" value="3"/>
</dbReference>
<dbReference type="SMART" id="SM00369">
    <property type="entry name" value="LRR_TYP"/>
    <property type="match status" value="7"/>
</dbReference>
<dbReference type="InterPro" id="IPR051824">
    <property type="entry name" value="LRR_Rcpt-Like_S/T_Kinase"/>
</dbReference>
<evidence type="ECO:0000256" key="21">
    <source>
        <dbReference type="PROSITE-ProRule" id="PRU10141"/>
    </source>
</evidence>
<comment type="similarity">
    <text evidence="3">Belongs to the protein kinase superfamily. Ser/Thr protein kinase family.</text>
</comment>
<evidence type="ECO:0000256" key="4">
    <source>
        <dbReference type="ARBA" id="ARBA00009592"/>
    </source>
</evidence>
<evidence type="ECO:0000256" key="19">
    <source>
        <dbReference type="ARBA" id="ARBA00023170"/>
    </source>
</evidence>
<evidence type="ECO:0000256" key="6">
    <source>
        <dbReference type="ARBA" id="ARBA00022475"/>
    </source>
</evidence>
<dbReference type="Proteomes" id="UP001152484">
    <property type="component" value="Unassembled WGS sequence"/>
</dbReference>
<evidence type="ECO:0000256" key="5">
    <source>
        <dbReference type="ARBA" id="ARBA00022473"/>
    </source>
</evidence>
<keyword evidence="10" id="KW-0808">Transferase</keyword>
<evidence type="ECO:0000313" key="24">
    <source>
        <dbReference type="EMBL" id="CAH9069729.1"/>
    </source>
</evidence>
<dbReference type="EMBL" id="CAMAPE010000005">
    <property type="protein sequence ID" value="CAH9069729.1"/>
    <property type="molecule type" value="Genomic_DNA"/>
</dbReference>
<dbReference type="FunFam" id="3.80.10.10:FF:000041">
    <property type="entry name" value="LRR receptor-like serine/threonine-protein kinase ERECTA"/>
    <property type="match status" value="1"/>
</dbReference>
<dbReference type="PROSITE" id="PS00108">
    <property type="entry name" value="PROTEIN_KINASE_ST"/>
    <property type="match status" value="1"/>
</dbReference>
<dbReference type="InterPro" id="IPR032675">
    <property type="entry name" value="LRR_dom_sf"/>
</dbReference>
<dbReference type="Pfam" id="PF00069">
    <property type="entry name" value="Pkinase"/>
    <property type="match status" value="1"/>
</dbReference>
<keyword evidence="5" id="KW-0217">Developmental protein</keyword>
<comment type="caution">
    <text evidence="24">The sequence shown here is derived from an EMBL/GenBank/DDBJ whole genome shotgun (WGS) entry which is preliminary data.</text>
</comment>
<dbReference type="GO" id="GO:0009791">
    <property type="term" value="P:post-embryonic development"/>
    <property type="evidence" value="ECO:0007669"/>
    <property type="project" value="UniProtKB-ARBA"/>
</dbReference>
<dbReference type="InterPro" id="IPR003591">
    <property type="entry name" value="Leu-rich_rpt_typical-subtyp"/>
</dbReference>
<protein>
    <recommendedName>
        <fullName evidence="23">Protein kinase domain-containing protein</fullName>
    </recommendedName>
</protein>
<dbReference type="SMART" id="SM00220">
    <property type="entry name" value="S_TKc"/>
    <property type="match status" value="1"/>
</dbReference>
<accession>A0A9P0YNJ9</accession>
<keyword evidence="8" id="KW-0597">Phosphoprotein</keyword>
<proteinExistence type="inferred from homology"/>
<evidence type="ECO:0000256" key="15">
    <source>
        <dbReference type="ARBA" id="ARBA00022777"/>
    </source>
</evidence>
<dbReference type="Pfam" id="PF00560">
    <property type="entry name" value="LRR_1"/>
    <property type="match status" value="10"/>
</dbReference>
<dbReference type="PANTHER" id="PTHR48006">
    <property type="entry name" value="LEUCINE-RICH REPEAT-CONTAINING PROTEIN DDB_G0281931-RELATED"/>
    <property type="match status" value="1"/>
</dbReference>
<keyword evidence="16 21" id="KW-0067">ATP-binding</keyword>
<dbReference type="FunFam" id="3.80.10.10:FF:000233">
    <property type="entry name" value="Leucine-rich repeat receptor-like protein kinase TDR"/>
    <property type="match status" value="1"/>
</dbReference>
<keyword evidence="17" id="KW-1133">Transmembrane helix</keyword>
<keyword evidence="18" id="KW-0472">Membrane</keyword>
<organism evidence="24 25">
    <name type="scientific">Cuscuta europaea</name>
    <name type="common">European dodder</name>
    <dbReference type="NCBI Taxonomy" id="41803"/>
    <lineage>
        <taxon>Eukaryota</taxon>
        <taxon>Viridiplantae</taxon>
        <taxon>Streptophyta</taxon>
        <taxon>Embryophyta</taxon>
        <taxon>Tracheophyta</taxon>
        <taxon>Spermatophyta</taxon>
        <taxon>Magnoliopsida</taxon>
        <taxon>eudicotyledons</taxon>
        <taxon>Gunneridae</taxon>
        <taxon>Pentapetalae</taxon>
        <taxon>asterids</taxon>
        <taxon>lamiids</taxon>
        <taxon>Solanales</taxon>
        <taxon>Convolvulaceae</taxon>
        <taxon>Cuscuteae</taxon>
        <taxon>Cuscuta</taxon>
        <taxon>Cuscuta subgen. Cuscuta</taxon>
    </lineage>
</organism>
<feature type="compositionally biased region" description="Gly residues" evidence="22">
    <location>
        <begin position="1017"/>
        <end position="1026"/>
    </location>
</feature>
<gene>
    <name evidence="24" type="ORF">CEURO_LOCUS3345</name>
</gene>
<comment type="similarity">
    <text evidence="4">Belongs to the RLP family.</text>
</comment>
<dbReference type="GO" id="GO:0005524">
    <property type="term" value="F:ATP binding"/>
    <property type="evidence" value="ECO:0007669"/>
    <property type="project" value="UniProtKB-UniRule"/>
</dbReference>
<dbReference type="SUPFAM" id="SSF52058">
    <property type="entry name" value="L domain-like"/>
    <property type="match status" value="1"/>
</dbReference>
<dbReference type="OrthoDB" id="676979at2759"/>
<keyword evidence="7" id="KW-0723">Serine/threonine-protein kinase</keyword>
<dbReference type="PROSITE" id="PS00107">
    <property type="entry name" value="PROTEIN_KINASE_ATP"/>
    <property type="match status" value="1"/>
</dbReference>
<dbReference type="Pfam" id="PF08263">
    <property type="entry name" value="LRRNT_2"/>
    <property type="match status" value="1"/>
</dbReference>
<dbReference type="InterPro" id="IPR001611">
    <property type="entry name" value="Leu-rich_rpt"/>
</dbReference>
<dbReference type="Gene3D" id="3.30.200.20">
    <property type="entry name" value="Phosphorylase Kinase, domain 1"/>
    <property type="match status" value="1"/>
</dbReference>
<evidence type="ECO:0000256" key="11">
    <source>
        <dbReference type="ARBA" id="ARBA00022692"/>
    </source>
</evidence>